<feature type="domain" description="Cyclodeaminase/cyclohydrolase" evidence="2">
    <location>
        <begin position="6"/>
        <end position="186"/>
    </location>
</feature>
<proteinExistence type="predicted"/>
<evidence type="ECO:0000313" key="3">
    <source>
        <dbReference type="EMBL" id="ODS34624.1"/>
    </source>
</evidence>
<reference evidence="3 4" key="1">
    <citation type="submission" date="2016-07" db="EMBL/GenBank/DDBJ databases">
        <title>Draft genome of Scalindua rubra, obtained from a brine-seawater interface in the Red Sea, sheds light on salt adaptation in anammox bacteria.</title>
        <authorList>
            <person name="Speth D.R."/>
            <person name="Lagkouvardos I."/>
            <person name="Wang Y."/>
            <person name="Qian P.-Y."/>
            <person name="Dutilh B.E."/>
            <person name="Jetten M.S."/>
        </authorList>
    </citation>
    <scope>NUCLEOTIDE SEQUENCE [LARGE SCALE GENOMIC DNA]</scope>
    <source>
        <strain evidence="3">BSI-1</strain>
    </source>
</reference>
<dbReference type="InterPro" id="IPR036178">
    <property type="entry name" value="Formintransfe-cycloase-like_sf"/>
</dbReference>
<dbReference type="GO" id="GO:0016787">
    <property type="term" value="F:hydrolase activity"/>
    <property type="evidence" value="ECO:0007669"/>
    <property type="project" value="UniProtKB-KW"/>
</dbReference>
<comment type="caution">
    <text evidence="3">The sequence shown here is derived from an EMBL/GenBank/DDBJ whole genome shotgun (WGS) entry which is preliminary data.</text>
</comment>
<evidence type="ECO:0000256" key="1">
    <source>
        <dbReference type="SAM" id="Coils"/>
    </source>
</evidence>
<protein>
    <submittedName>
        <fullName evidence="3">Methenyl tetrahydrofolate cyclohydrolase</fullName>
    </submittedName>
</protein>
<dbReference type="SUPFAM" id="SSF101262">
    <property type="entry name" value="Methenyltetrahydrofolate cyclohydrolase-like"/>
    <property type="match status" value="1"/>
</dbReference>
<dbReference type="PATRIC" id="fig|1872076.5.peg.228"/>
<dbReference type="InterPro" id="IPR007044">
    <property type="entry name" value="Cyclodeamin/CycHdrlase"/>
</dbReference>
<name>A0A1E3XI86_9BACT</name>
<keyword evidence="3" id="KW-0378">Hydrolase</keyword>
<dbReference type="Proteomes" id="UP000094056">
    <property type="component" value="Unassembled WGS sequence"/>
</dbReference>
<dbReference type="EMBL" id="MAYW01000003">
    <property type="protein sequence ID" value="ODS34624.1"/>
    <property type="molecule type" value="Genomic_DNA"/>
</dbReference>
<sequence>MYRQETLDKYLNDASLDISTPGGGSVSALVGALGTSMVSMSASFTLGKEKFEDVEPQIKEIMGKSKNDREELLRLMEEDVEAYNGVNKAYSLPKSTEEEKKWRSSAIQSALEKATDVPLRVMKNSLGLLAYTNELAKIANPNLITEVGVASLLANAALKGALLNVEANLNYIKNKEIVSNVKREIEKVLEKAEKLIDDIMKKVEVTMRKNLT</sequence>
<gene>
    <name evidence="3" type="ORF">SCARUB_00204</name>
</gene>
<evidence type="ECO:0000259" key="2">
    <source>
        <dbReference type="Pfam" id="PF04961"/>
    </source>
</evidence>
<dbReference type="AlphaFoldDB" id="A0A1E3XI86"/>
<feature type="coiled-coil region" evidence="1">
    <location>
        <begin position="178"/>
        <end position="209"/>
    </location>
</feature>
<organism evidence="3 4">
    <name type="scientific">Candidatus Scalindua rubra</name>
    <dbReference type="NCBI Taxonomy" id="1872076"/>
    <lineage>
        <taxon>Bacteria</taxon>
        <taxon>Pseudomonadati</taxon>
        <taxon>Planctomycetota</taxon>
        <taxon>Candidatus Brocadiia</taxon>
        <taxon>Candidatus Brocadiales</taxon>
        <taxon>Candidatus Scalinduaceae</taxon>
        <taxon>Candidatus Scalindua</taxon>
    </lineage>
</organism>
<dbReference type="Pfam" id="PF04961">
    <property type="entry name" value="FTCD_C"/>
    <property type="match status" value="1"/>
</dbReference>
<accession>A0A1E3XI86</accession>
<dbReference type="Gene3D" id="1.20.120.680">
    <property type="entry name" value="Formiminotetrahydrofolate cyclodeaminase monomer, up-and-down helical bundle"/>
    <property type="match status" value="1"/>
</dbReference>
<evidence type="ECO:0000313" key="4">
    <source>
        <dbReference type="Proteomes" id="UP000094056"/>
    </source>
</evidence>
<keyword evidence="1" id="KW-0175">Coiled coil</keyword>